<comment type="subcellular location">
    <subcellularLocation>
        <location evidence="1">Cell membrane</location>
        <topology evidence="1">Single-pass type I membrane protein</topology>
    </subcellularLocation>
</comment>
<feature type="domain" description="Protein kinase" evidence="21">
    <location>
        <begin position="234"/>
        <end position="557"/>
    </location>
</feature>
<dbReference type="EC" id="2.7.11.1" evidence="4"/>
<dbReference type="Pfam" id="PF00139">
    <property type="entry name" value="Lectin_legB"/>
    <property type="match status" value="1"/>
</dbReference>
<dbReference type="GO" id="GO:0030246">
    <property type="term" value="F:carbohydrate binding"/>
    <property type="evidence" value="ECO:0007669"/>
    <property type="project" value="UniProtKB-KW"/>
</dbReference>
<keyword evidence="17" id="KW-0325">Glycoprotein</keyword>
<dbReference type="PROSITE" id="PS00107">
    <property type="entry name" value="PROTEIN_KINASE_ATP"/>
    <property type="match status" value="1"/>
</dbReference>
<evidence type="ECO:0000256" key="4">
    <source>
        <dbReference type="ARBA" id="ARBA00012513"/>
    </source>
</evidence>
<keyword evidence="12" id="KW-0418">Kinase</keyword>
<dbReference type="OrthoDB" id="543442at2759"/>
<dbReference type="FunFam" id="2.60.120.200:FF:000051">
    <property type="entry name" value="L-type lectin-domain containing receptor kinase V.9"/>
    <property type="match status" value="1"/>
</dbReference>
<evidence type="ECO:0000256" key="14">
    <source>
        <dbReference type="ARBA" id="ARBA00022989"/>
    </source>
</evidence>
<keyword evidence="9 20" id="KW-0732">Signal</keyword>
<keyword evidence="5" id="KW-1003">Cell membrane</keyword>
<evidence type="ECO:0000313" key="23">
    <source>
        <dbReference type="Proteomes" id="UP000595140"/>
    </source>
</evidence>
<dbReference type="CDD" id="cd06899">
    <property type="entry name" value="lectin_legume_LecRK_Arcelin_ConA"/>
    <property type="match status" value="1"/>
</dbReference>
<accession>A0A484M459</accession>
<evidence type="ECO:0000256" key="6">
    <source>
        <dbReference type="ARBA" id="ARBA00022527"/>
    </source>
</evidence>
<dbReference type="InterPro" id="IPR019825">
    <property type="entry name" value="Lectin_legB_Mn/Ca_BS"/>
</dbReference>
<sequence>MRFRIFAVLNLLLLLLSSTAAAVDFVYNGFLSSNLSLSGIADLTSNGLLRLTNGTALQKGQAFYPRPVTFHNNSSSALISFSTSFVFAIVPQFPALSIHGIAFVIAPTPGLPWGMPTQYLGLFNQTNNGNSTNHVVAVELDTAQNKEFGDIDDNHVGIDINGLGSEVAASAGYYDEDGHLRNLTLTSGQPMQVWVEYDGLERKMEVTLAPINRPKPRTPLLSLVRDLSSIINDYDEMYLGFSSSTGAIPTSHYILGWSFKTNGRAEDLSISRLPRLPRVRSQKISQLLTIGLPLIAASLVLIAISGVAFYISRKRKFADEVVEDWELLYGPHRFKYKDLYIATKGFSQEELLGSGGFGKVYHGVLRACKTEIAVKRVSHESRQGMKEFVAEIVSIGCLRHRNLVRLLGYCRRRDDEFNARLGDFGLARLYDHGTDPQTTHIVGTLGYLAPEHAITGKATPATDVFAFGAFLLEVATGRRPISPPTEEDAVVLADWVHSCWCRGDILEAKDPLMGSDYVTEEVELVLKLGLLCSQSEPRARPTMRQSVQFLGGDLPFLGVPSPAGLAFDHPHGSHGFGPSYSSSSVEESLLSGGR</sequence>
<keyword evidence="14 19" id="KW-1133">Transmembrane helix</keyword>
<dbReference type="AlphaFoldDB" id="A0A484M459"/>
<dbReference type="GO" id="GO:0005886">
    <property type="term" value="C:plasma membrane"/>
    <property type="evidence" value="ECO:0007669"/>
    <property type="project" value="UniProtKB-SubCell"/>
</dbReference>
<keyword evidence="13 18" id="KW-0067">ATP-binding</keyword>
<feature type="binding site" evidence="18">
    <location>
        <position position="375"/>
    </location>
    <ligand>
        <name>ATP</name>
        <dbReference type="ChEBI" id="CHEBI:30616"/>
    </ligand>
</feature>
<evidence type="ECO:0000256" key="15">
    <source>
        <dbReference type="ARBA" id="ARBA00023136"/>
    </source>
</evidence>
<evidence type="ECO:0000256" key="10">
    <source>
        <dbReference type="ARBA" id="ARBA00022734"/>
    </source>
</evidence>
<evidence type="ECO:0000256" key="5">
    <source>
        <dbReference type="ARBA" id="ARBA00022475"/>
    </source>
</evidence>
<dbReference type="EMBL" id="OOIL02002436">
    <property type="protein sequence ID" value="VFQ82818.1"/>
    <property type="molecule type" value="Genomic_DNA"/>
</dbReference>
<dbReference type="FunFam" id="1.10.510.10:FF:000240">
    <property type="entry name" value="Lectin-domain containing receptor kinase A4.3"/>
    <property type="match status" value="1"/>
</dbReference>
<gene>
    <name evidence="22" type="ORF">CCAM_LOCUS24594</name>
</gene>
<keyword evidence="11 18" id="KW-0547">Nucleotide-binding</keyword>
<dbReference type="Pfam" id="PF07714">
    <property type="entry name" value="PK_Tyr_Ser-Thr"/>
    <property type="match status" value="1"/>
</dbReference>
<evidence type="ECO:0000256" key="19">
    <source>
        <dbReference type="SAM" id="Phobius"/>
    </source>
</evidence>
<dbReference type="InterPro" id="IPR017441">
    <property type="entry name" value="Protein_kinase_ATP_BS"/>
</dbReference>
<name>A0A484M459_9ASTE</name>
<dbReference type="Gene3D" id="1.10.510.10">
    <property type="entry name" value="Transferase(Phosphotransferase) domain 1"/>
    <property type="match status" value="1"/>
</dbReference>
<dbReference type="InterPro" id="IPR011009">
    <property type="entry name" value="Kinase-like_dom_sf"/>
</dbReference>
<dbReference type="InterPro" id="IPR050528">
    <property type="entry name" value="L-type_Lectin-RKs"/>
</dbReference>
<dbReference type="InterPro" id="IPR000719">
    <property type="entry name" value="Prot_kinase_dom"/>
</dbReference>
<dbReference type="GO" id="GO:0002229">
    <property type="term" value="P:defense response to oomycetes"/>
    <property type="evidence" value="ECO:0007669"/>
    <property type="project" value="UniProtKB-ARBA"/>
</dbReference>
<evidence type="ECO:0000256" key="2">
    <source>
        <dbReference type="ARBA" id="ARBA00008536"/>
    </source>
</evidence>
<evidence type="ECO:0000259" key="21">
    <source>
        <dbReference type="PROSITE" id="PS50011"/>
    </source>
</evidence>
<evidence type="ECO:0000256" key="8">
    <source>
        <dbReference type="ARBA" id="ARBA00022692"/>
    </source>
</evidence>
<dbReference type="PROSITE" id="PS50011">
    <property type="entry name" value="PROTEIN_KINASE_DOM"/>
    <property type="match status" value="1"/>
</dbReference>
<keyword evidence="10" id="KW-0430">Lectin</keyword>
<evidence type="ECO:0000256" key="12">
    <source>
        <dbReference type="ARBA" id="ARBA00022777"/>
    </source>
</evidence>
<evidence type="ECO:0000256" key="17">
    <source>
        <dbReference type="ARBA" id="ARBA00023180"/>
    </source>
</evidence>
<dbReference type="Proteomes" id="UP000595140">
    <property type="component" value="Unassembled WGS sequence"/>
</dbReference>
<evidence type="ECO:0000256" key="3">
    <source>
        <dbReference type="ARBA" id="ARBA00010217"/>
    </source>
</evidence>
<evidence type="ECO:0000256" key="13">
    <source>
        <dbReference type="ARBA" id="ARBA00022840"/>
    </source>
</evidence>
<dbReference type="SUPFAM" id="SSF49899">
    <property type="entry name" value="Concanavalin A-like lectins/glucanases"/>
    <property type="match status" value="1"/>
</dbReference>
<dbReference type="Gene3D" id="2.60.120.200">
    <property type="match status" value="1"/>
</dbReference>
<keyword evidence="16" id="KW-0675">Receptor</keyword>
<keyword evidence="7" id="KW-0808">Transferase</keyword>
<feature type="signal peptide" evidence="20">
    <location>
        <begin position="1"/>
        <end position="22"/>
    </location>
</feature>
<evidence type="ECO:0000256" key="9">
    <source>
        <dbReference type="ARBA" id="ARBA00022729"/>
    </source>
</evidence>
<evidence type="ECO:0000256" key="11">
    <source>
        <dbReference type="ARBA" id="ARBA00022741"/>
    </source>
</evidence>
<protein>
    <recommendedName>
        <fullName evidence="4">non-specific serine/threonine protein kinase</fullName>
        <ecNumber evidence="4">2.7.11.1</ecNumber>
    </recommendedName>
</protein>
<dbReference type="SUPFAM" id="SSF56112">
    <property type="entry name" value="Protein kinase-like (PK-like)"/>
    <property type="match status" value="1"/>
</dbReference>
<reference evidence="22 23" key="1">
    <citation type="submission" date="2018-04" db="EMBL/GenBank/DDBJ databases">
        <authorList>
            <person name="Vogel A."/>
        </authorList>
    </citation>
    <scope>NUCLEOTIDE SEQUENCE [LARGE SCALE GENOMIC DNA]</scope>
</reference>
<dbReference type="InterPro" id="IPR013320">
    <property type="entry name" value="ConA-like_dom_sf"/>
</dbReference>
<keyword evidence="8 19" id="KW-0812">Transmembrane</keyword>
<dbReference type="PANTHER" id="PTHR27007">
    <property type="match status" value="1"/>
</dbReference>
<dbReference type="InterPro" id="IPR001245">
    <property type="entry name" value="Ser-Thr/Tyr_kinase_cat_dom"/>
</dbReference>
<keyword evidence="23" id="KW-1185">Reference proteome</keyword>
<feature type="transmembrane region" description="Helical" evidence="19">
    <location>
        <begin position="287"/>
        <end position="311"/>
    </location>
</feature>
<evidence type="ECO:0000256" key="1">
    <source>
        <dbReference type="ARBA" id="ARBA00004251"/>
    </source>
</evidence>
<comment type="similarity">
    <text evidence="3">In the C-terminal section; belongs to the protein kinase superfamily. Ser/Thr protein kinase family.</text>
</comment>
<evidence type="ECO:0000313" key="22">
    <source>
        <dbReference type="EMBL" id="VFQ82818.1"/>
    </source>
</evidence>
<evidence type="ECO:0000256" key="20">
    <source>
        <dbReference type="SAM" id="SignalP"/>
    </source>
</evidence>
<evidence type="ECO:0000256" key="18">
    <source>
        <dbReference type="PROSITE-ProRule" id="PRU10141"/>
    </source>
</evidence>
<comment type="similarity">
    <text evidence="2">In the N-terminal section; belongs to the leguminous lectin family.</text>
</comment>
<evidence type="ECO:0000256" key="16">
    <source>
        <dbReference type="ARBA" id="ARBA00023170"/>
    </source>
</evidence>
<dbReference type="GO" id="GO:0005524">
    <property type="term" value="F:ATP binding"/>
    <property type="evidence" value="ECO:0007669"/>
    <property type="project" value="UniProtKB-UniRule"/>
</dbReference>
<proteinExistence type="inferred from homology"/>
<dbReference type="Gene3D" id="3.30.200.20">
    <property type="entry name" value="Phosphorylase Kinase, domain 1"/>
    <property type="match status" value="1"/>
</dbReference>
<dbReference type="Pfam" id="PF00069">
    <property type="entry name" value="Pkinase"/>
    <property type="match status" value="1"/>
</dbReference>
<feature type="chain" id="PRO_5019801958" description="non-specific serine/threonine protein kinase" evidence="20">
    <location>
        <begin position="23"/>
        <end position="594"/>
    </location>
</feature>
<dbReference type="GO" id="GO:0004674">
    <property type="term" value="F:protein serine/threonine kinase activity"/>
    <property type="evidence" value="ECO:0007669"/>
    <property type="project" value="UniProtKB-KW"/>
</dbReference>
<dbReference type="InterPro" id="IPR001220">
    <property type="entry name" value="Legume_lectin_dom"/>
</dbReference>
<dbReference type="PROSITE" id="PS00307">
    <property type="entry name" value="LECTIN_LEGUME_BETA"/>
    <property type="match status" value="1"/>
</dbReference>
<keyword evidence="15 19" id="KW-0472">Membrane</keyword>
<evidence type="ECO:0000256" key="7">
    <source>
        <dbReference type="ARBA" id="ARBA00022679"/>
    </source>
</evidence>
<keyword evidence="6" id="KW-0723">Serine/threonine-protein kinase</keyword>
<organism evidence="22 23">
    <name type="scientific">Cuscuta campestris</name>
    <dbReference type="NCBI Taxonomy" id="132261"/>
    <lineage>
        <taxon>Eukaryota</taxon>
        <taxon>Viridiplantae</taxon>
        <taxon>Streptophyta</taxon>
        <taxon>Embryophyta</taxon>
        <taxon>Tracheophyta</taxon>
        <taxon>Spermatophyta</taxon>
        <taxon>Magnoliopsida</taxon>
        <taxon>eudicotyledons</taxon>
        <taxon>Gunneridae</taxon>
        <taxon>Pentapetalae</taxon>
        <taxon>asterids</taxon>
        <taxon>lamiids</taxon>
        <taxon>Solanales</taxon>
        <taxon>Convolvulaceae</taxon>
        <taxon>Cuscuteae</taxon>
        <taxon>Cuscuta</taxon>
        <taxon>Cuscuta subgen. Grammica</taxon>
        <taxon>Cuscuta sect. Cleistogrammica</taxon>
    </lineage>
</organism>